<gene>
    <name evidence="1" type="ORF">E2C01_075553</name>
</gene>
<evidence type="ECO:0000313" key="1">
    <source>
        <dbReference type="EMBL" id="MPC80955.1"/>
    </source>
</evidence>
<evidence type="ECO:0000313" key="2">
    <source>
        <dbReference type="Proteomes" id="UP000324222"/>
    </source>
</evidence>
<accession>A0A5B7IFC4</accession>
<dbReference type="Proteomes" id="UP000324222">
    <property type="component" value="Unassembled WGS sequence"/>
</dbReference>
<organism evidence="1 2">
    <name type="scientific">Portunus trituberculatus</name>
    <name type="common">Swimming crab</name>
    <name type="synonym">Neptunus trituberculatus</name>
    <dbReference type="NCBI Taxonomy" id="210409"/>
    <lineage>
        <taxon>Eukaryota</taxon>
        <taxon>Metazoa</taxon>
        <taxon>Ecdysozoa</taxon>
        <taxon>Arthropoda</taxon>
        <taxon>Crustacea</taxon>
        <taxon>Multicrustacea</taxon>
        <taxon>Malacostraca</taxon>
        <taxon>Eumalacostraca</taxon>
        <taxon>Eucarida</taxon>
        <taxon>Decapoda</taxon>
        <taxon>Pleocyemata</taxon>
        <taxon>Brachyura</taxon>
        <taxon>Eubrachyura</taxon>
        <taxon>Portunoidea</taxon>
        <taxon>Portunidae</taxon>
        <taxon>Portuninae</taxon>
        <taxon>Portunus</taxon>
    </lineage>
</organism>
<comment type="caution">
    <text evidence="1">The sequence shown here is derived from an EMBL/GenBank/DDBJ whole genome shotgun (WGS) entry which is preliminary data.</text>
</comment>
<keyword evidence="2" id="KW-1185">Reference proteome</keyword>
<proteinExistence type="predicted"/>
<protein>
    <submittedName>
        <fullName evidence="1">Uncharacterized protein</fullName>
    </submittedName>
</protein>
<sequence length="85" mass="9456">MLFYFDLLQGGVDTGPMAVWSTIGISHGKGMSCGHLVAELRHSSAWEYKNPKMILGPDNHFGSDILFICSQAWFQSFRSVKAFEG</sequence>
<name>A0A5B7IFC4_PORTR</name>
<dbReference type="EMBL" id="VSRR010055524">
    <property type="protein sequence ID" value="MPC80955.1"/>
    <property type="molecule type" value="Genomic_DNA"/>
</dbReference>
<reference evidence="1 2" key="1">
    <citation type="submission" date="2019-05" db="EMBL/GenBank/DDBJ databases">
        <title>Another draft genome of Portunus trituberculatus and its Hox gene families provides insights of decapod evolution.</title>
        <authorList>
            <person name="Jeong J.-H."/>
            <person name="Song I."/>
            <person name="Kim S."/>
            <person name="Choi T."/>
            <person name="Kim D."/>
            <person name="Ryu S."/>
            <person name="Kim W."/>
        </authorList>
    </citation>
    <scope>NUCLEOTIDE SEQUENCE [LARGE SCALE GENOMIC DNA]</scope>
    <source>
        <tissue evidence="1">Muscle</tissue>
    </source>
</reference>
<dbReference type="AlphaFoldDB" id="A0A5B7IFC4"/>